<dbReference type="SUPFAM" id="SSF56349">
    <property type="entry name" value="DNA breaking-rejoining enzymes"/>
    <property type="match status" value="1"/>
</dbReference>
<dbReference type="Proteomes" id="UP001227162">
    <property type="component" value="Unassembled WGS sequence"/>
</dbReference>
<name>A0AAJ1UAX7_9RHOB</name>
<sequence length="395" mass="44244">MPLNDAQIRNLKPKDKPYKISDFEGLYLDIRPSGSKLWRMKYRFKGKEKLLALGAYPAVSLSVARKSKDAARAILAQGNDPGAVRQEEKREAQKVTEHTFGKLADQFIDKARREGRAPATMAKTEWLLGMAKAEFGTRPIAEITAPDILVVLRKVEAKGNYETAKRLRSKIGAVFRYAVANGAAQNDPTYALQGALIRPQVTARAAIIEPEALGALLRAIDGFHGQPTTRIGLQLLSLVAQRPGEIRHAKWQDIDTGNAVWSIPAEQMKMRRAHYVPLPGRALELIEELREITGTGIFLFPSLRSYKRPMSENTLNAALRRIGYSGDEMTAHGFRATFSKLANESGLWHPDAIERQLAHVEGNVVRRAYARGLHWEERVRMSEWWAGYLDELRAG</sequence>
<keyword evidence="4" id="KW-0233">DNA recombination</keyword>
<evidence type="ECO:0000256" key="4">
    <source>
        <dbReference type="ARBA" id="ARBA00023172"/>
    </source>
</evidence>
<evidence type="ECO:0000313" key="6">
    <source>
        <dbReference type="EMBL" id="MDQ2094353.1"/>
    </source>
</evidence>
<reference evidence="6" key="2">
    <citation type="submission" date="2023-04" db="EMBL/GenBank/DDBJ databases">
        <title>'Rhodoalgimonas zhirmunskyi' gen. nov., isolated from a red alga.</title>
        <authorList>
            <person name="Nedashkovskaya O.I."/>
            <person name="Otstavnykh N.Y."/>
            <person name="Bystritskaya E.P."/>
            <person name="Balabanova L.A."/>
            <person name="Isaeva M.P."/>
        </authorList>
    </citation>
    <scope>NUCLEOTIDE SEQUENCE</scope>
    <source>
        <strain evidence="6">10Alg 79</strain>
    </source>
</reference>
<dbReference type="InterPro" id="IPR053876">
    <property type="entry name" value="Phage_int_M"/>
</dbReference>
<dbReference type="PROSITE" id="PS51898">
    <property type="entry name" value="TYR_RECOMBINASE"/>
    <property type="match status" value="1"/>
</dbReference>
<evidence type="ECO:0000256" key="3">
    <source>
        <dbReference type="ARBA" id="ARBA00023125"/>
    </source>
</evidence>
<dbReference type="GO" id="GO:0006310">
    <property type="term" value="P:DNA recombination"/>
    <property type="evidence" value="ECO:0007669"/>
    <property type="project" value="UniProtKB-KW"/>
</dbReference>
<dbReference type="EMBL" id="JANFFA010000002">
    <property type="protein sequence ID" value="MDQ2094353.1"/>
    <property type="molecule type" value="Genomic_DNA"/>
</dbReference>
<dbReference type="Pfam" id="PF00589">
    <property type="entry name" value="Phage_integrase"/>
    <property type="match status" value="1"/>
</dbReference>
<accession>A0AAJ1UAX7</accession>
<dbReference type="Pfam" id="PF13356">
    <property type="entry name" value="Arm-DNA-bind_3"/>
    <property type="match status" value="1"/>
</dbReference>
<dbReference type="InterPro" id="IPR002104">
    <property type="entry name" value="Integrase_catalytic"/>
</dbReference>
<dbReference type="RefSeq" id="WP_317625953.1">
    <property type="nucleotide sequence ID" value="NZ_JANFFA010000002.1"/>
</dbReference>
<dbReference type="Gene3D" id="3.30.160.390">
    <property type="entry name" value="Integrase, DNA-binding domain"/>
    <property type="match status" value="1"/>
</dbReference>
<dbReference type="PANTHER" id="PTHR30629:SF2">
    <property type="entry name" value="PROPHAGE INTEGRASE INTS-RELATED"/>
    <property type="match status" value="1"/>
</dbReference>
<gene>
    <name evidence="6" type="ORF">NOI20_09545</name>
</gene>
<comment type="similarity">
    <text evidence="1">Belongs to the 'phage' integrase family.</text>
</comment>
<dbReference type="InterPro" id="IPR038488">
    <property type="entry name" value="Integrase_DNA-bd_sf"/>
</dbReference>
<evidence type="ECO:0000256" key="2">
    <source>
        <dbReference type="ARBA" id="ARBA00022908"/>
    </source>
</evidence>
<dbReference type="Gene3D" id="1.10.443.10">
    <property type="entry name" value="Intergrase catalytic core"/>
    <property type="match status" value="1"/>
</dbReference>
<keyword evidence="2" id="KW-0229">DNA integration</keyword>
<dbReference type="InterPro" id="IPR025166">
    <property type="entry name" value="Integrase_DNA_bind_dom"/>
</dbReference>
<dbReference type="CDD" id="cd00801">
    <property type="entry name" value="INT_P4_C"/>
    <property type="match status" value="1"/>
</dbReference>
<proteinExistence type="inferred from homology"/>
<keyword evidence="3 6" id="KW-0238">DNA-binding</keyword>
<feature type="domain" description="Tyr recombinase" evidence="5">
    <location>
        <begin position="203"/>
        <end position="386"/>
    </location>
</feature>
<evidence type="ECO:0000256" key="1">
    <source>
        <dbReference type="ARBA" id="ARBA00008857"/>
    </source>
</evidence>
<organism evidence="6 7">
    <name type="scientific">Rhodalgimonas zhirmunskyi</name>
    <dbReference type="NCBI Taxonomy" id="2964767"/>
    <lineage>
        <taxon>Bacteria</taxon>
        <taxon>Pseudomonadati</taxon>
        <taxon>Pseudomonadota</taxon>
        <taxon>Alphaproteobacteria</taxon>
        <taxon>Rhodobacterales</taxon>
        <taxon>Roseobacteraceae</taxon>
        <taxon>Rhodalgimonas</taxon>
    </lineage>
</organism>
<keyword evidence="7" id="KW-1185">Reference proteome</keyword>
<dbReference type="Pfam" id="PF22022">
    <property type="entry name" value="Phage_int_M"/>
    <property type="match status" value="1"/>
</dbReference>
<evidence type="ECO:0000259" key="5">
    <source>
        <dbReference type="PROSITE" id="PS51898"/>
    </source>
</evidence>
<comment type="caution">
    <text evidence="6">The sequence shown here is derived from an EMBL/GenBank/DDBJ whole genome shotgun (WGS) entry which is preliminary data.</text>
</comment>
<dbReference type="InterPro" id="IPR010998">
    <property type="entry name" value="Integrase_recombinase_N"/>
</dbReference>
<dbReference type="Gene3D" id="1.10.150.130">
    <property type="match status" value="1"/>
</dbReference>
<dbReference type="GO" id="GO:0015074">
    <property type="term" value="P:DNA integration"/>
    <property type="evidence" value="ECO:0007669"/>
    <property type="project" value="UniProtKB-KW"/>
</dbReference>
<dbReference type="GO" id="GO:0003677">
    <property type="term" value="F:DNA binding"/>
    <property type="evidence" value="ECO:0007669"/>
    <property type="project" value="UniProtKB-KW"/>
</dbReference>
<dbReference type="PANTHER" id="PTHR30629">
    <property type="entry name" value="PROPHAGE INTEGRASE"/>
    <property type="match status" value="1"/>
</dbReference>
<dbReference type="AlphaFoldDB" id="A0AAJ1UAX7"/>
<evidence type="ECO:0000313" key="7">
    <source>
        <dbReference type="Proteomes" id="UP001227162"/>
    </source>
</evidence>
<reference evidence="6" key="1">
    <citation type="submission" date="2022-07" db="EMBL/GenBank/DDBJ databases">
        <authorList>
            <person name="Otstavnykh N."/>
            <person name="Isaeva M."/>
            <person name="Bystritskaya E."/>
        </authorList>
    </citation>
    <scope>NUCLEOTIDE SEQUENCE</scope>
    <source>
        <strain evidence="6">10Alg 79</strain>
    </source>
</reference>
<protein>
    <submittedName>
        <fullName evidence="6">Integrase arm-type DNA-binding domain-containing protein</fullName>
    </submittedName>
</protein>
<dbReference type="InterPro" id="IPR011010">
    <property type="entry name" value="DNA_brk_join_enz"/>
</dbReference>
<dbReference type="InterPro" id="IPR050808">
    <property type="entry name" value="Phage_Integrase"/>
</dbReference>
<dbReference type="InterPro" id="IPR013762">
    <property type="entry name" value="Integrase-like_cat_sf"/>
</dbReference>